<dbReference type="SUPFAM" id="SSF51261">
    <property type="entry name" value="Duplicated hybrid motif"/>
    <property type="match status" value="1"/>
</dbReference>
<dbReference type="CDD" id="cd12797">
    <property type="entry name" value="M23_peptidase"/>
    <property type="match status" value="1"/>
</dbReference>
<dbReference type="Pfam" id="PF01551">
    <property type="entry name" value="Peptidase_M23"/>
    <property type="match status" value="1"/>
</dbReference>
<dbReference type="PANTHER" id="PTHR21666">
    <property type="entry name" value="PEPTIDASE-RELATED"/>
    <property type="match status" value="1"/>
</dbReference>
<name>A0A974XHZ3_9GAMM</name>
<evidence type="ECO:0000313" key="3">
    <source>
        <dbReference type="Proteomes" id="UP000663281"/>
    </source>
</evidence>
<dbReference type="KEGG" id="scyp:JYB88_10490"/>
<sequence length="307" mass="32698">MLYPAAYSSPSRSLYKGVLGAMLCLGVSGIAQTNASAADLQLQGKLEQGALVRGTVPAGSKVSLNGKALRVTPEGRFAFGLDREAELEQRLELVYPNGLTEIKPLKIAKRDYQIQKVTGISKKIMEPSDADKARAAKDAAMVKAARGTDSNLTAFGSDFIWPLTGRISGVYGSQRVYNGVPGNPHYGVDVAAKTGTVVVAPADGVISLSVPDMFYSGGTLIIDHGYGVSSSFLHLSKLYVKPGDKVKQGDKVAEVGATGRATGPHLDWRLNWYQMRLDASSLVPPMEQVLDAPKKPAVQGQPRQQGK</sequence>
<reference evidence="2 3" key="1">
    <citation type="submission" date="2021-03" db="EMBL/GenBank/DDBJ databases">
        <title>Novel species identification of genus Shewanella.</title>
        <authorList>
            <person name="Liu G."/>
            <person name="Zhang Q."/>
        </authorList>
    </citation>
    <scope>NUCLEOTIDE SEQUENCE [LARGE SCALE GENOMIC DNA]</scope>
    <source>
        <strain evidence="2 3">FJAT-53726</strain>
    </source>
</reference>
<dbReference type="Proteomes" id="UP000663281">
    <property type="component" value="Chromosome"/>
</dbReference>
<dbReference type="PANTHER" id="PTHR21666:SF285">
    <property type="entry name" value="M23 FAMILY METALLOPEPTIDASE"/>
    <property type="match status" value="1"/>
</dbReference>
<gene>
    <name evidence="2" type="ORF">JYB88_10490</name>
</gene>
<dbReference type="FunFam" id="2.70.70.10:FF:000019">
    <property type="entry name" value="M23 family peptidase"/>
    <property type="match status" value="1"/>
</dbReference>
<evidence type="ECO:0000259" key="1">
    <source>
        <dbReference type="Pfam" id="PF01551"/>
    </source>
</evidence>
<keyword evidence="3" id="KW-1185">Reference proteome</keyword>
<feature type="domain" description="M23ase beta-sheet core" evidence="1">
    <location>
        <begin position="184"/>
        <end position="276"/>
    </location>
</feature>
<organism evidence="2 3">
    <name type="scientific">Shewanella cyperi</name>
    <dbReference type="NCBI Taxonomy" id="2814292"/>
    <lineage>
        <taxon>Bacteria</taxon>
        <taxon>Pseudomonadati</taxon>
        <taxon>Pseudomonadota</taxon>
        <taxon>Gammaproteobacteria</taxon>
        <taxon>Alteromonadales</taxon>
        <taxon>Shewanellaceae</taxon>
        <taxon>Shewanella</taxon>
    </lineage>
</organism>
<dbReference type="InterPro" id="IPR050570">
    <property type="entry name" value="Cell_wall_metabolism_enzyme"/>
</dbReference>
<dbReference type="GO" id="GO:0004222">
    <property type="term" value="F:metalloendopeptidase activity"/>
    <property type="evidence" value="ECO:0007669"/>
    <property type="project" value="TreeGrafter"/>
</dbReference>
<evidence type="ECO:0000313" key="2">
    <source>
        <dbReference type="EMBL" id="QSX28714.1"/>
    </source>
</evidence>
<dbReference type="EMBL" id="CP071504">
    <property type="protein sequence ID" value="QSX28714.1"/>
    <property type="molecule type" value="Genomic_DNA"/>
</dbReference>
<dbReference type="InterPro" id="IPR016047">
    <property type="entry name" value="M23ase_b-sheet_dom"/>
</dbReference>
<dbReference type="InterPro" id="IPR011055">
    <property type="entry name" value="Dup_hybrid_motif"/>
</dbReference>
<protein>
    <submittedName>
        <fullName evidence="2">M23 family metallopeptidase</fullName>
    </submittedName>
</protein>
<dbReference type="AlphaFoldDB" id="A0A974XHZ3"/>
<accession>A0A974XHZ3</accession>
<proteinExistence type="predicted"/>
<dbReference type="Gene3D" id="2.70.70.10">
    <property type="entry name" value="Glucose Permease (Domain IIA)"/>
    <property type="match status" value="1"/>
</dbReference>